<feature type="region of interest" description="Disordered" evidence="1">
    <location>
        <begin position="1"/>
        <end position="21"/>
    </location>
</feature>
<dbReference type="AlphaFoldDB" id="A0A9D3YT77"/>
<evidence type="ECO:0000256" key="1">
    <source>
        <dbReference type="SAM" id="MobiDB-lite"/>
    </source>
</evidence>
<evidence type="ECO:0000313" key="2">
    <source>
        <dbReference type="EMBL" id="KAH3706898.1"/>
    </source>
</evidence>
<dbReference type="EMBL" id="JAIWYP010000014">
    <property type="protein sequence ID" value="KAH3706898.1"/>
    <property type="molecule type" value="Genomic_DNA"/>
</dbReference>
<gene>
    <name evidence="2" type="ORF">DPMN_066289</name>
</gene>
<name>A0A9D3YT77_DREPO</name>
<reference evidence="2" key="1">
    <citation type="journal article" date="2019" name="bioRxiv">
        <title>The Genome of the Zebra Mussel, Dreissena polymorpha: A Resource for Invasive Species Research.</title>
        <authorList>
            <person name="McCartney M.A."/>
            <person name="Auch B."/>
            <person name="Kono T."/>
            <person name="Mallez S."/>
            <person name="Zhang Y."/>
            <person name="Obille A."/>
            <person name="Becker A."/>
            <person name="Abrahante J.E."/>
            <person name="Garbe J."/>
            <person name="Badalamenti J.P."/>
            <person name="Herman A."/>
            <person name="Mangelson H."/>
            <person name="Liachko I."/>
            <person name="Sullivan S."/>
            <person name="Sone E.D."/>
            <person name="Koren S."/>
            <person name="Silverstein K.A.T."/>
            <person name="Beckman K.B."/>
            <person name="Gohl D.M."/>
        </authorList>
    </citation>
    <scope>NUCLEOTIDE SEQUENCE</scope>
    <source>
        <strain evidence="2">Duluth1</strain>
        <tissue evidence="2">Whole animal</tissue>
    </source>
</reference>
<comment type="caution">
    <text evidence="2">The sequence shown here is derived from an EMBL/GenBank/DDBJ whole genome shotgun (WGS) entry which is preliminary data.</text>
</comment>
<organism evidence="2 3">
    <name type="scientific">Dreissena polymorpha</name>
    <name type="common">Zebra mussel</name>
    <name type="synonym">Mytilus polymorpha</name>
    <dbReference type="NCBI Taxonomy" id="45954"/>
    <lineage>
        <taxon>Eukaryota</taxon>
        <taxon>Metazoa</taxon>
        <taxon>Spiralia</taxon>
        <taxon>Lophotrochozoa</taxon>
        <taxon>Mollusca</taxon>
        <taxon>Bivalvia</taxon>
        <taxon>Autobranchia</taxon>
        <taxon>Heteroconchia</taxon>
        <taxon>Euheterodonta</taxon>
        <taxon>Imparidentia</taxon>
        <taxon>Neoheterodontei</taxon>
        <taxon>Myida</taxon>
        <taxon>Dreissenoidea</taxon>
        <taxon>Dreissenidae</taxon>
        <taxon>Dreissena</taxon>
    </lineage>
</organism>
<proteinExistence type="predicted"/>
<keyword evidence="3" id="KW-1185">Reference proteome</keyword>
<protein>
    <submittedName>
        <fullName evidence="2">Uncharacterized protein</fullName>
    </submittedName>
</protein>
<sequence length="74" mass="8537">MTQHGVMPRTHGNLGRRPKHPLGFDDVQRVVKYLENYAEREGIPMPAAPRRMENIPLTYLPASTTKLDLFKNYT</sequence>
<accession>A0A9D3YT77</accession>
<reference evidence="2" key="2">
    <citation type="submission" date="2020-11" db="EMBL/GenBank/DDBJ databases">
        <authorList>
            <person name="McCartney M.A."/>
            <person name="Auch B."/>
            <person name="Kono T."/>
            <person name="Mallez S."/>
            <person name="Becker A."/>
            <person name="Gohl D.M."/>
            <person name="Silverstein K.A.T."/>
            <person name="Koren S."/>
            <person name="Bechman K.B."/>
            <person name="Herman A."/>
            <person name="Abrahante J.E."/>
            <person name="Garbe J."/>
        </authorList>
    </citation>
    <scope>NUCLEOTIDE SEQUENCE</scope>
    <source>
        <strain evidence="2">Duluth1</strain>
        <tissue evidence="2">Whole animal</tissue>
    </source>
</reference>
<dbReference type="Proteomes" id="UP000828390">
    <property type="component" value="Unassembled WGS sequence"/>
</dbReference>
<evidence type="ECO:0000313" key="3">
    <source>
        <dbReference type="Proteomes" id="UP000828390"/>
    </source>
</evidence>